<organism evidence="1">
    <name type="scientific">Solanum lycopersicum</name>
    <name type="common">Tomato</name>
    <name type="synonym">Lycopersicon esculentum</name>
    <dbReference type="NCBI Taxonomy" id="4081"/>
    <lineage>
        <taxon>Eukaryota</taxon>
        <taxon>Viridiplantae</taxon>
        <taxon>Streptophyta</taxon>
        <taxon>Embryophyta</taxon>
        <taxon>Tracheophyta</taxon>
        <taxon>Spermatophyta</taxon>
        <taxon>Magnoliopsida</taxon>
        <taxon>eudicotyledons</taxon>
        <taxon>Gunneridae</taxon>
        <taxon>Pentapetalae</taxon>
        <taxon>asterids</taxon>
        <taxon>lamiids</taxon>
        <taxon>Solanales</taxon>
        <taxon>Solanaceae</taxon>
        <taxon>Solanoideae</taxon>
        <taxon>Solaneae</taxon>
        <taxon>Solanum</taxon>
        <taxon>Solanum subgen. Lycopersicon</taxon>
    </lineage>
</organism>
<name>A0A494G8C2_SOLLC</name>
<dbReference type="EnsemblPlants" id="Solyc00g005890.3.1">
    <property type="protein sequence ID" value="Solyc00g005890.3.1"/>
    <property type="gene ID" value="Solyc00g005890.3"/>
</dbReference>
<dbReference type="Proteomes" id="UP000004994">
    <property type="component" value="Unassembled WGS sequence"/>
</dbReference>
<sequence>MDSILFIGNALTNVLPNDALLYRNDSSQYSRNSHIALFLYSRDYIASFTSVSQV</sequence>
<keyword evidence="2" id="KW-1185">Reference proteome</keyword>
<dbReference type="InParanoid" id="A0A494G8C2"/>
<reference evidence="1" key="1">
    <citation type="journal article" date="2012" name="Nature">
        <title>The tomato genome sequence provides insights into fleshy fruit evolution.</title>
        <authorList>
            <consortium name="Tomato Genome Consortium"/>
        </authorList>
    </citation>
    <scope>NUCLEOTIDE SEQUENCE [LARGE SCALE GENOMIC DNA]</scope>
    <source>
        <strain evidence="1">cv. Heinz 1706</strain>
    </source>
</reference>
<proteinExistence type="predicted"/>
<accession>A0A494G8C2</accession>
<dbReference type="AlphaFoldDB" id="A0A494G8C2"/>
<reference evidence="1" key="2">
    <citation type="submission" date="2019-04" db="UniProtKB">
        <authorList>
            <consortium name="EnsemblPlants"/>
        </authorList>
    </citation>
    <scope>IDENTIFICATION</scope>
    <source>
        <strain evidence="1">cv. Heinz 1706</strain>
    </source>
</reference>
<evidence type="ECO:0000313" key="2">
    <source>
        <dbReference type="Proteomes" id="UP000004994"/>
    </source>
</evidence>
<protein>
    <submittedName>
        <fullName evidence="1">Uncharacterized protein</fullName>
    </submittedName>
</protein>
<dbReference type="Gramene" id="Solyc00g005890.3.1">
    <property type="protein sequence ID" value="Solyc00g005890.3.1"/>
    <property type="gene ID" value="Solyc00g005890.3"/>
</dbReference>
<evidence type="ECO:0000313" key="1">
    <source>
        <dbReference type="EnsemblPlants" id="Solyc00g005890.3.1"/>
    </source>
</evidence>